<dbReference type="InterPro" id="IPR001732">
    <property type="entry name" value="UDP-Glc/GDP-Man_DH_N"/>
</dbReference>
<feature type="binding site" evidence="9">
    <location>
        <position position="280"/>
    </location>
    <ligand>
        <name>substrate</name>
    </ligand>
</feature>
<evidence type="ECO:0000313" key="12">
    <source>
        <dbReference type="EMBL" id="OIO19926.1"/>
    </source>
</evidence>
<evidence type="ECO:0000256" key="2">
    <source>
        <dbReference type="ARBA" id="ARBA00006601"/>
    </source>
</evidence>
<feature type="binding site" evidence="10">
    <location>
        <position position="96"/>
    </location>
    <ligand>
        <name>NAD(+)</name>
        <dbReference type="ChEBI" id="CHEBI:57540"/>
    </ligand>
</feature>
<dbReference type="Proteomes" id="UP000181941">
    <property type="component" value="Unassembled WGS sequence"/>
</dbReference>
<evidence type="ECO:0000256" key="7">
    <source>
        <dbReference type="PIRNR" id="PIRNR000124"/>
    </source>
</evidence>
<feature type="binding site" evidence="9">
    <location>
        <position position="225"/>
    </location>
    <ligand>
        <name>substrate</name>
    </ligand>
</feature>
<evidence type="ECO:0000256" key="1">
    <source>
        <dbReference type="ARBA" id="ARBA00004701"/>
    </source>
</evidence>
<protein>
    <recommendedName>
        <fullName evidence="3 7">UDP-glucose 6-dehydrogenase</fullName>
        <ecNumber evidence="3 7">1.1.1.22</ecNumber>
    </recommendedName>
</protein>
<comment type="caution">
    <text evidence="12">The sequence shown here is derived from an EMBL/GenBank/DDBJ whole genome shotgun (WGS) entry which is preliminary data.</text>
</comment>
<comment type="similarity">
    <text evidence="2 7">Belongs to the UDP-glucose/GDP-mannose dehydrogenase family.</text>
</comment>
<dbReference type="SUPFAM" id="SSF52413">
    <property type="entry name" value="UDP-glucose/GDP-mannose dehydrogenase C-terminal domain"/>
    <property type="match status" value="1"/>
</dbReference>
<feature type="domain" description="UDP-glucose/GDP-mannose dehydrogenase C-terminal" evidence="11">
    <location>
        <begin position="337"/>
        <end position="442"/>
    </location>
</feature>
<dbReference type="Gene3D" id="3.40.50.720">
    <property type="entry name" value="NAD(P)-binding Rossmann-like Domain"/>
    <property type="match status" value="2"/>
</dbReference>
<dbReference type="InterPro" id="IPR036291">
    <property type="entry name" value="NAD(P)-bd_dom_sf"/>
</dbReference>
<feature type="binding site" evidence="10">
    <location>
        <position position="286"/>
    </location>
    <ligand>
        <name>NAD(+)</name>
        <dbReference type="ChEBI" id="CHEBI:57540"/>
    </ligand>
</feature>
<dbReference type="PIRSF" id="PIRSF000124">
    <property type="entry name" value="UDPglc_GDPman_dh"/>
    <property type="match status" value="1"/>
</dbReference>
<comment type="pathway">
    <text evidence="1">Nucleotide-sugar biosynthesis; UDP-alpha-D-glucuronate biosynthesis; UDP-alpha-D-glucuronate from UDP-alpha-D-glucose: step 1/1.</text>
</comment>
<gene>
    <name evidence="12" type="ORF">AUJ23_01235</name>
</gene>
<dbReference type="EMBL" id="MNVC01000014">
    <property type="protein sequence ID" value="OIO19926.1"/>
    <property type="molecule type" value="Genomic_DNA"/>
</dbReference>
<dbReference type="Pfam" id="PF03721">
    <property type="entry name" value="UDPG_MGDP_dh_N"/>
    <property type="match status" value="1"/>
</dbReference>
<feature type="binding site" evidence="10">
    <location>
        <position position="34"/>
    </location>
    <ligand>
        <name>NAD(+)</name>
        <dbReference type="ChEBI" id="CHEBI:57540"/>
    </ligand>
</feature>
<dbReference type="SMART" id="SM00984">
    <property type="entry name" value="UDPG_MGDP_dh_C"/>
    <property type="match status" value="1"/>
</dbReference>
<dbReference type="SUPFAM" id="SSF48179">
    <property type="entry name" value="6-phosphogluconate dehydrogenase C-terminal domain-like"/>
    <property type="match status" value="1"/>
</dbReference>
<accession>A0A1J4UBM4</accession>
<dbReference type="InterPro" id="IPR036220">
    <property type="entry name" value="UDP-Glc/GDP-Man_DH_C_sf"/>
</dbReference>
<dbReference type="GO" id="GO:0003979">
    <property type="term" value="F:UDP-glucose 6-dehydrogenase activity"/>
    <property type="evidence" value="ECO:0007669"/>
    <property type="project" value="UniProtKB-EC"/>
</dbReference>
<dbReference type="NCBIfam" id="TIGR03026">
    <property type="entry name" value="NDP-sugDHase"/>
    <property type="match status" value="1"/>
</dbReference>
<evidence type="ECO:0000259" key="11">
    <source>
        <dbReference type="SMART" id="SM00984"/>
    </source>
</evidence>
<dbReference type="Pfam" id="PF00984">
    <property type="entry name" value="UDPG_MGDP_dh"/>
    <property type="match status" value="1"/>
</dbReference>
<dbReference type="GO" id="GO:0000271">
    <property type="term" value="P:polysaccharide biosynthetic process"/>
    <property type="evidence" value="ECO:0007669"/>
    <property type="project" value="InterPro"/>
</dbReference>
<feature type="binding site" evidence="10">
    <location>
        <position position="351"/>
    </location>
    <ligand>
        <name>NAD(+)</name>
        <dbReference type="ChEBI" id="CHEBI:57540"/>
    </ligand>
</feature>
<evidence type="ECO:0000256" key="6">
    <source>
        <dbReference type="ARBA" id="ARBA00047473"/>
    </source>
</evidence>
<sequence>MKKPMKLLYIGAGYVGTCSAAVSASSGHDVLVYDIDEKKISMLSSGDRDQIEACLFEEGLSDLLVRNQERIKFTLDYRKVVDFLDTCDAIFMCLPTPEIGETGESDLRYYNEAAQQLAENLAKRTAGTQEKYIVIINKSTVPIDMVDKTSEILESMGVKNFGVVSNPEFLVEGKAIQASIKPDRIVVGAWTQKDFEIMRKVYERFYNSPQTKYIEINPKEAAASKLLANYILFNKLAVCFDVVGRTCESFENLQFENVRNALVADPRIGSWGLYNSLYAGGSCLIKDARSLSHQLKYKNQNTTLVDEVYLSNKRQLNNFLSRIDQIIDSNWSNKKVTILGTAFKRDTNDIRNSASIEIMKYLENKSISQINIYDPAGMDNFKKMFGESEKVKYHHHEFEAIKNSDIIIIATDWPQFRGLADVIISELSSKPLIADGRRMLQHRYQDLKDAGFKVIAVGSR</sequence>
<dbReference type="PIRSF" id="PIRSF500134">
    <property type="entry name" value="UDPglc_DH_bac"/>
    <property type="match status" value="1"/>
</dbReference>
<name>A0A1J4UBM4_9BACT</name>
<dbReference type="InterPro" id="IPR008927">
    <property type="entry name" value="6-PGluconate_DH-like_C_sf"/>
</dbReference>
<comment type="catalytic activity">
    <reaction evidence="6 7">
        <text>UDP-alpha-D-glucose + 2 NAD(+) + H2O = UDP-alpha-D-glucuronate + 2 NADH + 3 H(+)</text>
        <dbReference type="Rhea" id="RHEA:23596"/>
        <dbReference type="ChEBI" id="CHEBI:15377"/>
        <dbReference type="ChEBI" id="CHEBI:15378"/>
        <dbReference type="ChEBI" id="CHEBI:57540"/>
        <dbReference type="ChEBI" id="CHEBI:57945"/>
        <dbReference type="ChEBI" id="CHEBI:58052"/>
        <dbReference type="ChEBI" id="CHEBI:58885"/>
        <dbReference type="EC" id="1.1.1.22"/>
    </reaction>
</comment>
<evidence type="ECO:0000313" key="13">
    <source>
        <dbReference type="Proteomes" id="UP000181941"/>
    </source>
</evidence>
<feature type="binding site" evidence="10">
    <location>
        <position position="172"/>
    </location>
    <ligand>
        <name>NAD(+)</name>
        <dbReference type="ChEBI" id="CHEBI:57540"/>
    </ligand>
</feature>
<dbReference type="InterPro" id="IPR014027">
    <property type="entry name" value="UDP-Glc/GDP-Man_DH_C"/>
</dbReference>
<proteinExistence type="inferred from homology"/>
<dbReference type="EC" id="1.1.1.22" evidence="3 7"/>
<evidence type="ECO:0000256" key="3">
    <source>
        <dbReference type="ARBA" id="ARBA00012954"/>
    </source>
</evidence>
<keyword evidence="5 7" id="KW-0520">NAD</keyword>
<evidence type="ECO:0000256" key="10">
    <source>
        <dbReference type="PIRSR" id="PIRSR500134-3"/>
    </source>
</evidence>
<feature type="binding site" evidence="9">
    <location>
        <begin position="169"/>
        <end position="172"/>
    </location>
    <ligand>
        <name>substrate</name>
    </ligand>
</feature>
<dbReference type="STRING" id="1805238.AUJ23_01235"/>
<keyword evidence="4 7" id="KW-0560">Oxidoreductase</keyword>
<dbReference type="InterPro" id="IPR014026">
    <property type="entry name" value="UDP-Glc/GDP-Man_DH_dimer"/>
</dbReference>
<dbReference type="InterPro" id="IPR017476">
    <property type="entry name" value="UDP-Glc/GDP-Man"/>
</dbReference>
<reference evidence="12 13" key="1">
    <citation type="journal article" date="2016" name="Environ. Microbiol.">
        <title>Genomic resolution of a cold subsurface aquifer community provides metabolic insights for novel microbes adapted to high CO concentrations.</title>
        <authorList>
            <person name="Probst A.J."/>
            <person name="Castelle C.J."/>
            <person name="Singh A."/>
            <person name="Brown C.T."/>
            <person name="Anantharaman K."/>
            <person name="Sharon I."/>
            <person name="Hug L.A."/>
            <person name="Burstein D."/>
            <person name="Emerson J.B."/>
            <person name="Thomas B.C."/>
            <person name="Banfield J.F."/>
        </authorList>
    </citation>
    <scope>NUCLEOTIDE SEQUENCE [LARGE SCALE GENOMIC DNA]</scope>
    <source>
        <strain evidence="12">CG1_02_32_51</strain>
    </source>
</reference>
<dbReference type="InterPro" id="IPR028357">
    <property type="entry name" value="UDPglc_DH_bac"/>
</dbReference>
<feature type="binding site" evidence="10">
    <location>
        <position position="140"/>
    </location>
    <ligand>
        <name>NAD(+)</name>
        <dbReference type="ChEBI" id="CHEBI:57540"/>
    </ligand>
</feature>
<dbReference type="AlphaFoldDB" id="A0A1J4UBM4"/>
<evidence type="ECO:0000256" key="8">
    <source>
        <dbReference type="PIRSR" id="PIRSR500134-1"/>
    </source>
</evidence>
<dbReference type="Pfam" id="PF03720">
    <property type="entry name" value="UDPG_MGDP_dh_C"/>
    <property type="match status" value="1"/>
</dbReference>
<evidence type="ECO:0000256" key="9">
    <source>
        <dbReference type="PIRSR" id="PIRSR500134-2"/>
    </source>
</evidence>
<dbReference type="SUPFAM" id="SSF51735">
    <property type="entry name" value="NAD(P)-binding Rossmann-fold domains"/>
    <property type="match status" value="1"/>
</dbReference>
<evidence type="ECO:0000256" key="5">
    <source>
        <dbReference type="ARBA" id="ARBA00023027"/>
    </source>
</evidence>
<dbReference type="GO" id="GO:0006065">
    <property type="term" value="P:UDP-glucuronate biosynthetic process"/>
    <property type="evidence" value="ECO:0007669"/>
    <property type="project" value="UniProtKB-UniPathway"/>
</dbReference>
<organism evidence="12 13">
    <name type="scientific">Candidatus Magasanikbacteria bacterium CG1_02_32_51</name>
    <dbReference type="NCBI Taxonomy" id="1805238"/>
    <lineage>
        <taxon>Bacteria</taxon>
        <taxon>Candidatus Magasanikiibacteriota</taxon>
    </lineage>
</organism>
<dbReference type="UniPathway" id="UPA00038">
    <property type="reaction ID" value="UER00491"/>
</dbReference>
<feature type="binding site" evidence="10">
    <location>
        <position position="39"/>
    </location>
    <ligand>
        <name>NAD(+)</name>
        <dbReference type="ChEBI" id="CHEBI:57540"/>
    </ligand>
</feature>
<feature type="binding site" evidence="9">
    <location>
        <position position="344"/>
    </location>
    <ligand>
        <name>substrate</name>
    </ligand>
</feature>
<dbReference type="PANTHER" id="PTHR43750:SF3">
    <property type="entry name" value="UDP-GLUCOSE 6-DEHYDROGENASE TUAD"/>
    <property type="match status" value="1"/>
</dbReference>
<dbReference type="PANTHER" id="PTHR43750">
    <property type="entry name" value="UDP-GLUCOSE 6-DEHYDROGENASE TUAD"/>
    <property type="match status" value="1"/>
</dbReference>
<dbReference type="GO" id="GO:0051287">
    <property type="term" value="F:NAD binding"/>
    <property type="evidence" value="ECO:0007669"/>
    <property type="project" value="InterPro"/>
</dbReference>
<evidence type="ECO:0000256" key="4">
    <source>
        <dbReference type="ARBA" id="ARBA00023002"/>
    </source>
</evidence>
<feature type="active site" description="Nucleophile" evidence="8">
    <location>
        <position position="283"/>
    </location>
</feature>